<feature type="transmembrane region" description="Helical" evidence="1">
    <location>
        <begin position="1132"/>
        <end position="1148"/>
    </location>
</feature>
<evidence type="ECO:0000313" key="3">
    <source>
        <dbReference type="Proteomes" id="UP000315010"/>
    </source>
</evidence>
<keyword evidence="1" id="KW-1133">Transmembrane helix</keyword>
<feature type="transmembrane region" description="Helical" evidence="1">
    <location>
        <begin position="1007"/>
        <end position="1028"/>
    </location>
</feature>
<feature type="transmembrane region" description="Helical" evidence="1">
    <location>
        <begin position="1187"/>
        <end position="1204"/>
    </location>
</feature>
<feature type="transmembrane region" description="Helical" evidence="1">
    <location>
        <begin position="257"/>
        <end position="277"/>
    </location>
</feature>
<proteinExistence type="predicted"/>
<feature type="transmembrane region" description="Helical" evidence="1">
    <location>
        <begin position="1903"/>
        <end position="1924"/>
    </location>
</feature>
<feature type="transmembrane region" description="Helical" evidence="1">
    <location>
        <begin position="1877"/>
        <end position="1897"/>
    </location>
</feature>
<feature type="transmembrane region" description="Helical" evidence="1">
    <location>
        <begin position="382"/>
        <end position="403"/>
    </location>
</feature>
<evidence type="ECO:0000313" key="2">
    <source>
        <dbReference type="EMBL" id="TWT83280.1"/>
    </source>
</evidence>
<keyword evidence="1" id="KW-0812">Transmembrane</keyword>
<feature type="transmembrane region" description="Helical" evidence="1">
    <location>
        <begin position="289"/>
        <end position="308"/>
    </location>
</feature>
<feature type="transmembrane region" description="Helical" evidence="1">
    <location>
        <begin position="1744"/>
        <end position="1764"/>
    </location>
</feature>
<feature type="transmembrane region" description="Helical" evidence="1">
    <location>
        <begin position="1096"/>
        <end position="1120"/>
    </location>
</feature>
<feature type="transmembrane region" description="Helical" evidence="1">
    <location>
        <begin position="912"/>
        <end position="934"/>
    </location>
</feature>
<feature type="transmembrane region" description="Helical" evidence="1">
    <location>
        <begin position="1066"/>
        <end position="1084"/>
    </location>
</feature>
<feature type="transmembrane region" description="Helical" evidence="1">
    <location>
        <begin position="1701"/>
        <end position="1724"/>
    </location>
</feature>
<feature type="transmembrane region" description="Helical" evidence="1">
    <location>
        <begin position="1524"/>
        <end position="1549"/>
    </location>
</feature>
<feature type="transmembrane region" description="Helical" evidence="1">
    <location>
        <begin position="1827"/>
        <end position="1846"/>
    </location>
</feature>
<feature type="transmembrane region" description="Helical" evidence="1">
    <location>
        <begin position="1160"/>
        <end position="1180"/>
    </location>
</feature>
<dbReference type="OrthoDB" id="221142at2"/>
<feature type="transmembrane region" description="Helical" evidence="1">
    <location>
        <begin position="616"/>
        <end position="636"/>
    </location>
</feature>
<gene>
    <name evidence="2" type="ORF">CA13_47450</name>
</gene>
<feature type="transmembrane region" description="Helical" evidence="1">
    <location>
        <begin position="320"/>
        <end position="339"/>
    </location>
</feature>
<feature type="transmembrane region" description="Helical" evidence="1">
    <location>
        <begin position="563"/>
        <end position="585"/>
    </location>
</feature>
<sequence>MLSVFIGIFVVWVVVTVLGHASWVIVANLYRAIFGLSDPRDRTFNQDPFVLDRNRSDRLAACRVADRLLGAELIDPTEHQSLREKLAELNSVETERLSINTPNQGLAPEGVRSLDWSVPLNTTASDIENDTEPPIVAELVHEPSALHAGTASSFRPIEVEPSVAAQEKIPTTEVSAISKAEIIRSFLATHNIRWGELVAGMLIVVCSIGLVISLWNTLMATHRVVPSLILLAGNAAIFAAGLYTLSRWKLRHTSRAVLVIATVLVPLSILAGLAAVGRPTESVQLDDPITLVALFGGAVVYLVLLRLGAKALVGRPGATAMVLSVAGPSVVLPIVPAAWRVFDSSAGWVVAVGAFSIIAAMGFALFKRTSKNRLMGATAGRNLLLMMFVGLFALAVSVGYAIFMVGSGADSLMRIAIAVVPALVGLAAAGQVLTMQASRSIHAMIGMVITVLTMAACWTILPAAIQTWNWTWVWAGVLSVSTLTVAWILRKPQWLAASTMPVGIAFVLSSTVWMRDVAWASLPFWVRLISGEAMIAAILFAAILFGLSWIVRQSDQQRWLGNASLLWGGVSFGIAACLAIGPAWLLGSASAWAVTVVLAAGSIVVSALASRYRAFAYIAIALVGLSWDSVLKPIALFTPSILADSRTWMQYGLALSGTLLLLREGMWFGTKAETRRYTCQSQSMSTWISASVVCSGATSILACFVAAFDWSVSATALAVASALMLWAATTNRSSLVLGLSQFASVAVAIVIGYEIYQAELFSIPSWASGAAPWYWGILWAVVAMVWFFIREFASISITRPRLGFIAKDQGSPRQMVDGAAVLFSITNVVIGVAVAFGMSLLAVASGDAFSMGIHVSVPLLSLVMVGIAAAWWGHLDEHRWPSMNNHQSIVLFAAIVVWCAIQFAEMLTLDPILRLIAATTFAAVVVQLANVSLNKTSPKIEFLAKPLPLAITAGLVGISSLVMLWFHWAGPIVDGWKATPIPTAAVVVWWLVASACLYMASQKTNQSSLAIGSAILAPAAVAIAVPAFSLVHPVVWIQVAALASLVWMVIACTLSMRTRFENDERALSGSFAFLLVVGIASALAKIVEILLDVDSLAIASGPVALLVSTIAIGMWAVLGWPSFGETQGLTKRLSWPMAFSLIAGQLAWGLETTDILPSSLAFHFVAVVWLVSCIASAVEYQSRNTTVALFHAIAMSVIVCFMAMLHDSNASVEMEWIGLVACVVAGAIVVIIGRKPLVSIVCNHSQRILSWFTVFAGGYLFTQLGDGYSLSAEAVWTAFVLWLASWVIAWRAFCVCRKMNATMNVGSLADRELSSLLVLFIVGELVWVAIFGDRSSLPFRQDSFLWARLAGYALVAVSTFLRGDQRLIWQGAFTMLIGVAAIVVTGFSELFDLGIVQRHMVLMVATGFALMMVVFSLRPLFKTIVALSRSVNVASPVRLARLARSVEQVAFVVAVLGGVVSIGMIFGRVDPATIRVTIITVAMAAIAYFELSELTSQNRLRYFAVMIGLFSVSLWASVVDGGQAYPWLVGSMQWLVGGLFATVTLLFVVPRLLGHTTIARWQPAMRSGAIVSGAATCVSLFAMLAIEAVVRDADGIGEISRTLVIGVGVILVLLSLLSALVAILTGPGFSLRETLLLSDRQRQVLVVVSQAIAAIAWLHLFLCKTHLAFLGLRAYWPYIVMLISFAGVGATEWAKRRKDKVLSATLAPTALYLPLIPAIGFWLSSFAVGGEASQWSWMFIGGKVPYALLLAIGSAYYIGLSLMWKHAFPRITAIVLGNAALWVVLVQMPGWSFLAHPQAWLIPPAVCILVVAHFYRDRLQPNLATAIRYGMTLVIYVSSTADMLLQQIGSSISGPIVLVILALAGMLAGVVLRVRPFLYLGASFVFIGVASMVRHAQVSIDAVWPWWAFGITTGVLLLAGLMWIEKNKPRLRQYANTLSSWDA</sequence>
<feature type="transmembrane region" description="Helical" evidence="1">
    <location>
        <begin position="1569"/>
        <end position="1590"/>
    </location>
</feature>
<feature type="transmembrane region" description="Helical" evidence="1">
    <location>
        <begin position="735"/>
        <end position="753"/>
    </location>
</feature>
<feature type="transmembrane region" description="Helical" evidence="1">
    <location>
        <begin position="1245"/>
        <end position="1262"/>
    </location>
</feature>
<feature type="transmembrane region" description="Helical" evidence="1">
    <location>
        <begin position="1400"/>
        <end position="1421"/>
    </location>
</feature>
<feature type="transmembrane region" description="Helical" evidence="1">
    <location>
        <begin position="445"/>
        <end position="465"/>
    </location>
</feature>
<feature type="transmembrane region" description="Helical" evidence="1">
    <location>
        <begin position="6"/>
        <end position="30"/>
    </location>
</feature>
<feature type="transmembrane region" description="Helical" evidence="1">
    <location>
        <begin position="533"/>
        <end position="551"/>
    </location>
</feature>
<feature type="transmembrane region" description="Helical" evidence="1">
    <location>
        <begin position="1448"/>
        <end position="1466"/>
    </location>
</feature>
<feature type="transmembrane region" description="Helical" evidence="1">
    <location>
        <begin position="1674"/>
        <end position="1694"/>
    </location>
</feature>
<feature type="transmembrane region" description="Helical" evidence="1">
    <location>
        <begin position="946"/>
        <end position="968"/>
    </location>
</feature>
<feature type="transmembrane region" description="Helical" evidence="1">
    <location>
        <begin position="591"/>
        <end position="609"/>
    </location>
</feature>
<feature type="transmembrane region" description="Helical" evidence="1">
    <location>
        <begin position="1274"/>
        <end position="1293"/>
    </location>
</feature>
<keyword evidence="1" id="KW-0472">Membrane</keyword>
<feature type="transmembrane region" description="Helical" evidence="1">
    <location>
        <begin position="197"/>
        <end position="218"/>
    </location>
</feature>
<feature type="transmembrane region" description="Helical" evidence="1">
    <location>
        <begin position="1500"/>
        <end position="1518"/>
    </location>
</feature>
<feature type="transmembrane region" description="Helical" evidence="1">
    <location>
        <begin position="1852"/>
        <end position="1872"/>
    </location>
</feature>
<feature type="transmembrane region" description="Helical" evidence="1">
    <location>
        <begin position="648"/>
        <end position="666"/>
    </location>
</feature>
<feature type="transmembrane region" description="Helical" evidence="1">
    <location>
        <begin position="687"/>
        <end position="707"/>
    </location>
</feature>
<dbReference type="RefSeq" id="WP_146400337.1">
    <property type="nucleotide sequence ID" value="NZ_SJPJ01000001.1"/>
</dbReference>
<keyword evidence="3" id="KW-1185">Reference proteome</keyword>
<dbReference type="EMBL" id="SJPJ01000001">
    <property type="protein sequence ID" value="TWT83280.1"/>
    <property type="molecule type" value="Genomic_DNA"/>
</dbReference>
<feature type="transmembrane region" description="Helical" evidence="1">
    <location>
        <begin position="980"/>
        <end position="1000"/>
    </location>
</feature>
<feature type="transmembrane region" description="Helical" evidence="1">
    <location>
        <begin position="819"/>
        <end position="843"/>
    </location>
</feature>
<feature type="transmembrane region" description="Helical" evidence="1">
    <location>
        <begin position="1797"/>
        <end position="1815"/>
    </location>
</feature>
<protein>
    <submittedName>
        <fullName evidence="2">Uncharacterized protein</fullName>
    </submittedName>
</protein>
<reference evidence="2 3" key="1">
    <citation type="submission" date="2019-02" db="EMBL/GenBank/DDBJ databases">
        <title>Deep-cultivation of Planctomycetes and their phenomic and genomic characterization uncovers novel biology.</title>
        <authorList>
            <person name="Wiegand S."/>
            <person name="Jogler M."/>
            <person name="Boedeker C."/>
            <person name="Pinto D."/>
            <person name="Vollmers J."/>
            <person name="Rivas-Marin E."/>
            <person name="Kohn T."/>
            <person name="Peeters S.H."/>
            <person name="Heuer A."/>
            <person name="Rast P."/>
            <person name="Oberbeckmann S."/>
            <person name="Bunk B."/>
            <person name="Jeske O."/>
            <person name="Meyerdierks A."/>
            <person name="Storesund J.E."/>
            <person name="Kallscheuer N."/>
            <person name="Luecker S."/>
            <person name="Lage O.M."/>
            <person name="Pohl T."/>
            <person name="Merkel B.J."/>
            <person name="Hornburger P."/>
            <person name="Mueller R.-W."/>
            <person name="Bruemmer F."/>
            <person name="Labrenz M."/>
            <person name="Spormann A.M."/>
            <person name="Op Den Camp H."/>
            <person name="Overmann J."/>
            <person name="Amann R."/>
            <person name="Jetten M.S.M."/>
            <person name="Mascher T."/>
            <person name="Medema M.H."/>
            <person name="Devos D.P."/>
            <person name="Kaster A.-K."/>
            <person name="Ovreas L."/>
            <person name="Rohde M."/>
            <person name="Galperin M.Y."/>
            <person name="Jogler C."/>
        </authorList>
    </citation>
    <scope>NUCLEOTIDE SEQUENCE [LARGE SCALE GENOMIC DNA]</scope>
    <source>
        <strain evidence="2 3">CA13</strain>
    </source>
</reference>
<comment type="caution">
    <text evidence="2">The sequence shown here is derived from an EMBL/GenBank/DDBJ whole genome shotgun (WGS) entry which is preliminary data.</text>
</comment>
<feature type="transmembrane region" description="Helical" evidence="1">
    <location>
        <begin position="887"/>
        <end position="906"/>
    </location>
</feature>
<evidence type="ECO:0000256" key="1">
    <source>
        <dbReference type="SAM" id="Phobius"/>
    </source>
</evidence>
<organism evidence="2 3">
    <name type="scientific">Novipirellula herctigrandis</name>
    <dbReference type="NCBI Taxonomy" id="2527986"/>
    <lineage>
        <taxon>Bacteria</taxon>
        <taxon>Pseudomonadati</taxon>
        <taxon>Planctomycetota</taxon>
        <taxon>Planctomycetia</taxon>
        <taxon>Pirellulales</taxon>
        <taxon>Pirellulaceae</taxon>
        <taxon>Novipirellula</taxon>
    </lineage>
</organism>
<feature type="transmembrane region" description="Helical" evidence="1">
    <location>
        <begin position="415"/>
        <end position="433"/>
    </location>
</feature>
<feature type="transmembrane region" description="Helical" evidence="1">
    <location>
        <begin position="494"/>
        <end position="513"/>
    </location>
</feature>
<accession>A0A5C5Z7V6</accession>
<feature type="transmembrane region" description="Helical" evidence="1">
    <location>
        <begin position="471"/>
        <end position="489"/>
    </location>
</feature>
<feature type="transmembrane region" description="Helical" evidence="1">
    <location>
        <begin position="855"/>
        <end position="875"/>
    </location>
</feature>
<feature type="transmembrane region" description="Helical" evidence="1">
    <location>
        <begin position="1313"/>
        <end position="1332"/>
    </location>
</feature>
<feature type="transmembrane region" description="Helical" evidence="1">
    <location>
        <begin position="1644"/>
        <end position="1662"/>
    </location>
</feature>
<feature type="transmembrane region" description="Helical" evidence="1">
    <location>
        <begin position="1771"/>
        <end position="1791"/>
    </location>
</feature>
<feature type="transmembrane region" description="Helical" evidence="1">
    <location>
        <begin position="1602"/>
        <end position="1624"/>
    </location>
</feature>
<feature type="transmembrane region" description="Helical" evidence="1">
    <location>
        <begin position="1344"/>
        <end position="1361"/>
    </location>
</feature>
<feature type="transmembrane region" description="Helical" evidence="1">
    <location>
        <begin position="713"/>
        <end position="728"/>
    </location>
</feature>
<feature type="transmembrane region" description="Helical" evidence="1">
    <location>
        <begin position="224"/>
        <end position="245"/>
    </location>
</feature>
<feature type="transmembrane region" description="Helical" evidence="1">
    <location>
        <begin position="1216"/>
        <end position="1233"/>
    </location>
</feature>
<feature type="transmembrane region" description="Helical" evidence="1">
    <location>
        <begin position="1034"/>
        <end position="1054"/>
    </location>
</feature>
<dbReference type="Proteomes" id="UP000315010">
    <property type="component" value="Unassembled WGS sequence"/>
</dbReference>
<feature type="transmembrane region" description="Helical" evidence="1">
    <location>
        <begin position="345"/>
        <end position="366"/>
    </location>
</feature>
<feature type="transmembrane region" description="Helical" evidence="1">
    <location>
        <begin position="1472"/>
        <end position="1491"/>
    </location>
</feature>
<feature type="transmembrane region" description="Helical" evidence="1">
    <location>
        <begin position="1368"/>
        <end position="1388"/>
    </location>
</feature>
<name>A0A5C5Z7V6_9BACT</name>
<feature type="transmembrane region" description="Helical" evidence="1">
    <location>
        <begin position="773"/>
        <end position="798"/>
    </location>
</feature>